<dbReference type="InterPro" id="IPR053967">
    <property type="entry name" value="LlgE_F_G-like_D1"/>
</dbReference>
<keyword evidence="3 4" id="KW-0975">Bacterial flagellum</keyword>
<dbReference type="NCBIfam" id="TIGR02490">
    <property type="entry name" value="flgF"/>
    <property type="match status" value="1"/>
</dbReference>
<comment type="subcellular location">
    <subcellularLocation>
        <location evidence="1 4">Bacterial flagellum basal body</location>
    </subcellularLocation>
</comment>
<name>A0A2T5VDG2_9HYPH</name>
<feature type="domain" description="Flagellar basal body rod protein N-terminal" evidence="5">
    <location>
        <begin position="8"/>
        <end position="35"/>
    </location>
</feature>
<dbReference type="PANTHER" id="PTHR30435">
    <property type="entry name" value="FLAGELLAR PROTEIN"/>
    <property type="match status" value="1"/>
</dbReference>
<keyword evidence="8" id="KW-0282">Flagellum</keyword>
<dbReference type="EMBL" id="QAYG01000002">
    <property type="protein sequence ID" value="PTW61775.1"/>
    <property type="molecule type" value="Genomic_DNA"/>
</dbReference>
<dbReference type="Proteomes" id="UP000244081">
    <property type="component" value="Unassembled WGS sequence"/>
</dbReference>
<organism evidence="8 9">
    <name type="scientific">Breoghania corrubedonensis</name>
    <dbReference type="NCBI Taxonomy" id="665038"/>
    <lineage>
        <taxon>Bacteria</taxon>
        <taxon>Pseudomonadati</taxon>
        <taxon>Pseudomonadota</taxon>
        <taxon>Alphaproteobacteria</taxon>
        <taxon>Hyphomicrobiales</taxon>
        <taxon>Stappiaceae</taxon>
        <taxon>Breoghania</taxon>
    </lineage>
</organism>
<evidence type="ECO:0000256" key="3">
    <source>
        <dbReference type="ARBA" id="ARBA00023143"/>
    </source>
</evidence>
<dbReference type="InterPro" id="IPR020013">
    <property type="entry name" value="Flagellar_FlgE/F/G"/>
</dbReference>
<evidence type="ECO:0000313" key="9">
    <source>
        <dbReference type="Proteomes" id="UP000244081"/>
    </source>
</evidence>
<gene>
    <name evidence="8" type="ORF">C8N35_102491</name>
</gene>
<keyword evidence="9" id="KW-1185">Reference proteome</keyword>
<comment type="similarity">
    <text evidence="2 4">Belongs to the flagella basal body rod proteins family.</text>
</comment>
<dbReference type="SUPFAM" id="SSF117143">
    <property type="entry name" value="Flagellar hook protein flgE"/>
    <property type="match status" value="1"/>
</dbReference>
<evidence type="ECO:0000256" key="2">
    <source>
        <dbReference type="ARBA" id="ARBA00009677"/>
    </source>
</evidence>
<dbReference type="InterPro" id="IPR037925">
    <property type="entry name" value="FlgE/F/G-like"/>
</dbReference>
<comment type="caution">
    <text evidence="8">The sequence shown here is derived from an EMBL/GenBank/DDBJ whole genome shotgun (WGS) entry which is preliminary data.</text>
</comment>
<dbReference type="Pfam" id="PF22692">
    <property type="entry name" value="LlgE_F_G_D1"/>
    <property type="match status" value="1"/>
</dbReference>
<feature type="domain" description="Flagellar hook protein FlgE/F/G-like D1" evidence="7">
    <location>
        <begin position="89"/>
        <end position="153"/>
    </location>
</feature>
<protein>
    <recommendedName>
        <fullName evidence="4">Flagellar basal-body rod protein FlgF</fullName>
    </recommendedName>
</protein>
<dbReference type="InterPro" id="IPR001444">
    <property type="entry name" value="Flag_bb_rod_N"/>
</dbReference>
<reference evidence="8 9" key="1">
    <citation type="submission" date="2018-04" db="EMBL/GenBank/DDBJ databases">
        <title>Genomic Encyclopedia of Archaeal and Bacterial Type Strains, Phase II (KMG-II): from individual species to whole genera.</title>
        <authorList>
            <person name="Goeker M."/>
        </authorList>
    </citation>
    <scope>NUCLEOTIDE SEQUENCE [LARGE SCALE GENOMIC DNA]</scope>
    <source>
        <strain evidence="8 9">DSM 23382</strain>
    </source>
</reference>
<dbReference type="Pfam" id="PF06429">
    <property type="entry name" value="Flg_bbr_C"/>
    <property type="match status" value="1"/>
</dbReference>
<comment type="subunit">
    <text evidence="4">The basal body constitutes a major portion of the flagellar organelle and consists of five rings (E,L,P,S, and M) mounted on a central rod. The rod consists of about 26 subunits of FlgG in the distal portion, and FlgB, FlgC and FlgF are thought to build up the proximal portion of the rod with about 6 subunits each.</text>
</comment>
<evidence type="ECO:0000259" key="5">
    <source>
        <dbReference type="Pfam" id="PF00460"/>
    </source>
</evidence>
<dbReference type="GO" id="GO:0071978">
    <property type="term" value="P:bacterial-type flagellum-dependent swarming motility"/>
    <property type="evidence" value="ECO:0007669"/>
    <property type="project" value="TreeGrafter"/>
</dbReference>
<dbReference type="NCBIfam" id="TIGR03506">
    <property type="entry name" value="FlgEFG_subfam"/>
    <property type="match status" value="1"/>
</dbReference>
<dbReference type="PROSITE" id="PS00588">
    <property type="entry name" value="FLAGELLA_BB_ROD"/>
    <property type="match status" value="1"/>
</dbReference>
<evidence type="ECO:0000256" key="1">
    <source>
        <dbReference type="ARBA" id="ARBA00004117"/>
    </source>
</evidence>
<dbReference type="GO" id="GO:0030694">
    <property type="term" value="C:bacterial-type flagellum basal body, rod"/>
    <property type="evidence" value="ECO:0007669"/>
    <property type="project" value="UniProtKB-UniRule"/>
</dbReference>
<dbReference type="InterPro" id="IPR010930">
    <property type="entry name" value="Flg_bb/hook_C_dom"/>
</dbReference>
<keyword evidence="8" id="KW-0969">Cilium</keyword>
<dbReference type="InterPro" id="IPR019776">
    <property type="entry name" value="Flagellar_basal_body_rod_CS"/>
</dbReference>
<dbReference type="Pfam" id="PF00460">
    <property type="entry name" value="Flg_bb_rod"/>
    <property type="match status" value="1"/>
</dbReference>
<evidence type="ECO:0000259" key="6">
    <source>
        <dbReference type="Pfam" id="PF06429"/>
    </source>
</evidence>
<dbReference type="PANTHER" id="PTHR30435:SF19">
    <property type="entry name" value="FLAGELLAR BASAL-BODY ROD PROTEIN FLGG"/>
    <property type="match status" value="1"/>
</dbReference>
<accession>A0A2T5VDG2</accession>
<proteinExistence type="inferred from homology"/>
<keyword evidence="8" id="KW-0966">Cell projection</keyword>
<feature type="domain" description="Flagellar basal-body/hook protein C-terminal" evidence="6">
    <location>
        <begin position="198"/>
        <end position="242"/>
    </location>
</feature>
<evidence type="ECO:0000313" key="8">
    <source>
        <dbReference type="EMBL" id="PTW61775.1"/>
    </source>
</evidence>
<sequence>MENAELIGLTRQTALKRQLAVIANNLANLNTSGFKNEKLLYEEYKMPVAKMSEFPRRMDRPLSYVQDFSSFRDMRGGEIRMTGNPLDVAINGDGFFVVDTPEGERFTRAGNFQINGNGELVTMDGNTVQGDGGPITFAPDETDISIARDGSISTNQGQRGRLRIVGFENESALNPVGSNLFATNDALPPVDVVSPRVQQGALEGSNVEGVTEMTRMIEVTRAYRTVAQLMKDQNDLMTNAIQKLGTTDS</sequence>
<dbReference type="AlphaFoldDB" id="A0A2T5VDG2"/>
<dbReference type="RefSeq" id="WP_107989603.1">
    <property type="nucleotide sequence ID" value="NZ_QAYG01000002.1"/>
</dbReference>
<dbReference type="InterPro" id="IPR012836">
    <property type="entry name" value="FlgF"/>
</dbReference>
<dbReference type="OrthoDB" id="9804559at2"/>
<evidence type="ECO:0000256" key="4">
    <source>
        <dbReference type="RuleBase" id="RU362116"/>
    </source>
</evidence>
<evidence type="ECO:0000259" key="7">
    <source>
        <dbReference type="Pfam" id="PF22692"/>
    </source>
</evidence>